<dbReference type="PROSITE" id="PS00371">
    <property type="entry name" value="PTS_EIIA_TYPE_1_HIS"/>
    <property type="match status" value="1"/>
</dbReference>
<proteinExistence type="predicted"/>
<evidence type="ECO:0000256" key="10">
    <source>
        <dbReference type="ARBA" id="ARBA00023136"/>
    </source>
</evidence>
<evidence type="ECO:0000256" key="3">
    <source>
        <dbReference type="ARBA" id="ARBA00022475"/>
    </source>
</evidence>
<dbReference type="GO" id="GO:0090589">
    <property type="term" value="F:protein-phosphocysteine-trehalose phosphotransferase system transporter activity"/>
    <property type="evidence" value="ECO:0007669"/>
    <property type="project" value="TreeGrafter"/>
</dbReference>
<dbReference type="Pfam" id="PF00367">
    <property type="entry name" value="PTS_EIIB"/>
    <property type="match status" value="1"/>
</dbReference>
<evidence type="ECO:0000259" key="18">
    <source>
        <dbReference type="PROSITE" id="PS51093"/>
    </source>
</evidence>
<dbReference type="InterPro" id="IPR013013">
    <property type="entry name" value="PTS_EIIC_1"/>
</dbReference>
<dbReference type="CDD" id="cd00212">
    <property type="entry name" value="PTS_IIB_glc"/>
    <property type="match status" value="1"/>
</dbReference>
<accession>A0A0R1WHN7</accession>
<dbReference type="FunFam" id="2.70.70.10:FF:000001">
    <property type="entry name" value="PTS system glucose-specific IIA component"/>
    <property type="match status" value="1"/>
</dbReference>
<keyword evidence="22" id="KW-1185">Reference proteome</keyword>
<evidence type="ECO:0000259" key="20">
    <source>
        <dbReference type="PROSITE" id="PS51103"/>
    </source>
</evidence>
<evidence type="ECO:0000259" key="19">
    <source>
        <dbReference type="PROSITE" id="PS51098"/>
    </source>
</evidence>
<feature type="transmembrane region" description="Helical" evidence="17">
    <location>
        <begin position="196"/>
        <end position="213"/>
    </location>
</feature>
<dbReference type="Gene3D" id="3.30.1360.60">
    <property type="entry name" value="Glucose permease domain IIB"/>
    <property type="match status" value="1"/>
</dbReference>
<evidence type="ECO:0000256" key="16">
    <source>
        <dbReference type="PROSITE-ProRule" id="PRU00421"/>
    </source>
</evidence>
<dbReference type="InterPro" id="IPR050558">
    <property type="entry name" value="PTS_Sugar-Specific_Components"/>
</dbReference>
<protein>
    <recommendedName>
        <fullName evidence="14">PTS system sucrose-specific EIIBCA component</fullName>
        <ecNumber evidence="11">2.7.1.211</ecNumber>
    </recommendedName>
    <alternativeName>
        <fullName evidence="15">EIIBCA-Scr</fullName>
    </alternativeName>
</protein>
<feature type="transmembrane region" description="Helical" evidence="17">
    <location>
        <begin position="233"/>
        <end position="259"/>
    </location>
</feature>
<dbReference type="PANTHER" id="PTHR30175:SF1">
    <property type="entry name" value="PTS SYSTEM ARBUTIN-, CELLOBIOSE-, AND SALICIN-SPECIFIC EIIBC COMPONENT-RELATED"/>
    <property type="match status" value="1"/>
</dbReference>
<dbReference type="NCBIfam" id="TIGR00830">
    <property type="entry name" value="PTBA"/>
    <property type="match status" value="1"/>
</dbReference>
<dbReference type="Gene3D" id="2.70.70.10">
    <property type="entry name" value="Glucose Permease (Domain IIA)"/>
    <property type="match status" value="1"/>
</dbReference>
<keyword evidence="6" id="KW-0598">Phosphotransferase system</keyword>
<dbReference type="InterPro" id="IPR011297">
    <property type="entry name" value="PTS_IIABC_b_glu"/>
</dbReference>
<dbReference type="InterPro" id="IPR003352">
    <property type="entry name" value="PTS_EIIC"/>
</dbReference>
<feature type="transmembrane region" description="Helical" evidence="17">
    <location>
        <begin position="462"/>
        <end position="484"/>
    </location>
</feature>
<keyword evidence="10 17" id="KW-0472">Membrane</keyword>
<dbReference type="AlphaFoldDB" id="A0A0R1WHN7"/>
<dbReference type="STRING" id="1423755.FC40_GL001194"/>
<dbReference type="Proteomes" id="UP000051054">
    <property type="component" value="Unassembled WGS sequence"/>
</dbReference>
<evidence type="ECO:0000313" key="21">
    <source>
        <dbReference type="EMBL" id="KRM17422.1"/>
    </source>
</evidence>
<evidence type="ECO:0000256" key="5">
    <source>
        <dbReference type="ARBA" id="ARBA00022679"/>
    </source>
</evidence>
<comment type="subcellular location">
    <subcellularLocation>
        <location evidence="1">Cell membrane</location>
        <topology evidence="1">Multi-pass membrane protein</topology>
    </subcellularLocation>
</comment>
<dbReference type="GO" id="GO:0005886">
    <property type="term" value="C:plasma membrane"/>
    <property type="evidence" value="ECO:0007669"/>
    <property type="project" value="UniProtKB-SubCell"/>
</dbReference>
<feature type="transmembrane region" description="Helical" evidence="17">
    <location>
        <begin position="321"/>
        <end position="347"/>
    </location>
</feature>
<feature type="transmembrane region" description="Helical" evidence="17">
    <location>
        <begin position="417"/>
        <end position="442"/>
    </location>
</feature>
<organism evidence="21 22">
    <name type="scientific">Ligilactobacillus hayakitensis DSM 18933 = JCM 14209</name>
    <dbReference type="NCBI Taxonomy" id="1423755"/>
    <lineage>
        <taxon>Bacteria</taxon>
        <taxon>Bacillati</taxon>
        <taxon>Bacillota</taxon>
        <taxon>Bacilli</taxon>
        <taxon>Lactobacillales</taxon>
        <taxon>Lactobacillaceae</taxon>
        <taxon>Ligilactobacillus</taxon>
    </lineage>
</organism>
<comment type="caution">
    <text evidence="21">The sequence shown here is derived from an EMBL/GenBank/DDBJ whole genome shotgun (WGS) entry which is preliminary data.</text>
</comment>
<evidence type="ECO:0000256" key="17">
    <source>
        <dbReference type="SAM" id="Phobius"/>
    </source>
</evidence>
<reference evidence="21 22" key="1">
    <citation type="journal article" date="2015" name="Genome Announc.">
        <title>Expanding the biotechnology potential of lactobacilli through comparative genomics of 213 strains and associated genera.</title>
        <authorList>
            <person name="Sun Z."/>
            <person name="Harris H.M."/>
            <person name="McCann A."/>
            <person name="Guo C."/>
            <person name="Argimon S."/>
            <person name="Zhang W."/>
            <person name="Yang X."/>
            <person name="Jeffery I.B."/>
            <person name="Cooney J.C."/>
            <person name="Kagawa T.F."/>
            <person name="Liu W."/>
            <person name="Song Y."/>
            <person name="Salvetti E."/>
            <person name="Wrobel A."/>
            <person name="Rasinkangas P."/>
            <person name="Parkhill J."/>
            <person name="Rea M.C."/>
            <person name="O'Sullivan O."/>
            <person name="Ritari J."/>
            <person name="Douillard F.P."/>
            <person name="Paul Ross R."/>
            <person name="Yang R."/>
            <person name="Briner A.E."/>
            <person name="Felis G.E."/>
            <person name="de Vos W.M."/>
            <person name="Barrangou R."/>
            <person name="Klaenhammer T.R."/>
            <person name="Caufield P.W."/>
            <person name="Cui Y."/>
            <person name="Zhang H."/>
            <person name="O'Toole P.W."/>
        </authorList>
    </citation>
    <scope>NUCLEOTIDE SEQUENCE [LARGE SCALE GENOMIC DNA]</scope>
    <source>
        <strain evidence="21 22">DSM 18933</strain>
    </source>
</reference>
<dbReference type="GO" id="GO:0015771">
    <property type="term" value="P:trehalose transport"/>
    <property type="evidence" value="ECO:0007669"/>
    <property type="project" value="TreeGrafter"/>
</dbReference>
<feature type="transmembrane region" description="Helical" evidence="17">
    <location>
        <begin position="165"/>
        <end position="184"/>
    </location>
</feature>
<evidence type="ECO:0000256" key="8">
    <source>
        <dbReference type="ARBA" id="ARBA00022777"/>
    </source>
</evidence>
<dbReference type="PROSITE" id="PS51103">
    <property type="entry name" value="PTS_EIIC_TYPE_1"/>
    <property type="match status" value="1"/>
</dbReference>
<dbReference type="Pfam" id="PF02378">
    <property type="entry name" value="PTS_EIIC"/>
    <property type="match status" value="1"/>
</dbReference>
<evidence type="ECO:0000256" key="4">
    <source>
        <dbReference type="ARBA" id="ARBA00022597"/>
    </source>
</evidence>
<dbReference type="eggNOG" id="COG1264">
    <property type="taxonomic scope" value="Bacteria"/>
</dbReference>
<keyword evidence="7 17" id="KW-0812">Transmembrane</keyword>
<dbReference type="PANTHER" id="PTHR30175">
    <property type="entry name" value="PHOSPHOTRANSFERASE SYSTEM TRANSPORT PROTEIN"/>
    <property type="match status" value="1"/>
</dbReference>
<evidence type="ECO:0000256" key="11">
    <source>
        <dbReference type="ARBA" id="ARBA00044053"/>
    </source>
</evidence>
<evidence type="ECO:0000256" key="1">
    <source>
        <dbReference type="ARBA" id="ARBA00004651"/>
    </source>
</evidence>
<feature type="transmembrane region" description="Helical" evidence="17">
    <location>
        <begin position="124"/>
        <end position="145"/>
    </location>
</feature>
<gene>
    <name evidence="21" type="ORF">FC40_GL001194</name>
</gene>
<dbReference type="InterPro" id="IPR001996">
    <property type="entry name" value="PTS_IIB_1"/>
</dbReference>
<evidence type="ECO:0000256" key="6">
    <source>
        <dbReference type="ARBA" id="ARBA00022683"/>
    </source>
</evidence>
<dbReference type="PROSITE" id="PS51098">
    <property type="entry name" value="PTS_EIIB_TYPE_1"/>
    <property type="match status" value="1"/>
</dbReference>
<dbReference type="PROSITE" id="PS51093">
    <property type="entry name" value="PTS_EIIA_TYPE_1"/>
    <property type="match status" value="1"/>
</dbReference>
<sequence length="676" mass="72349">MGLAVASGFFIRLIKEGRNIMAYEELAKKIVAGVGGKDNVVSVVHCTTRLRFKLKDESIAHDDELKNTEGIVTVVKSAGQYQVVIGNEVADVYDQVVKVGGFSGEGRVDDDYQDTANMSLLDRFIDLISGIFTPMLGPLCAAGMIKGLTAMMASFGWLAKTSGTYQILYAIGDGFFYFLPIVLAITSAKKFKVDKFIAISIASALVYPSIVAINDSKNVLYTLFKGTFIQSPVHITFLKLPVIMMNYSSTVIPIILAVWFASKVQPAVKKVIPTVVQTFLVPFITLIIVVPVTFLVIGPIATWLGNGLAALTQAIYNFSPVLAGLVMGALWQVFVIFGIHWGFVAVFMSNVASQGWDNVLALSLAASFAQTGVVLAILFQTKNPKTKGLALPAFISGIFGVTEPAIYGITLPRKRPFVISCIASAIGAIFIALGKVKLFMMGGMGVFVLPAAINPKSGMNNTMYWLISGMFVGFVLGFILQLLFGKKSVDEQDAHVVANAVQQTAKEATDIKQNAATQVKQEKQYNQATQLVSPLNGSAMPLSEVKDEVFASGAMGKGLAIEPSEGILRAPADGQIALVFKTGHAVGMTTKDGAEILMHIGMDTVSLEGKGFKTLVQKDQAVKAGDPLVEFDIQAIKATGLEVTTPIIITNTASYHDVQMIADGDVKVGDAILKLS</sequence>
<evidence type="ECO:0000256" key="13">
    <source>
        <dbReference type="ARBA" id="ARBA00048931"/>
    </source>
</evidence>
<evidence type="ECO:0000256" key="14">
    <source>
        <dbReference type="ARBA" id="ARBA00074554"/>
    </source>
</evidence>
<feature type="domain" description="PTS EIIB type-1" evidence="19">
    <location>
        <begin position="24"/>
        <end position="106"/>
    </location>
</feature>
<feature type="domain" description="PTS EIIA type-1" evidence="18">
    <location>
        <begin position="547"/>
        <end position="651"/>
    </location>
</feature>
<keyword evidence="5" id="KW-0808">Transferase</keyword>
<comment type="catalytic activity">
    <reaction evidence="13">
        <text>N(pros)-phospho-L-histidyl-[protein](out) + sucrose = sucrose 6(G)-phosphate(in) + L-histidyl-[protein]</text>
        <dbReference type="Rhea" id="RHEA:49236"/>
        <dbReference type="Rhea" id="RHEA-COMP:9745"/>
        <dbReference type="Rhea" id="RHEA-COMP:9746"/>
        <dbReference type="ChEBI" id="CHEBI:17992"/>
        <dbReference type="ChEBI" id="CHEBI:29979"/>
        <dbReference type="ChEBI" id="CHEBI:64837"/>
        <dbReference type="ChEBI" id="CHEBI:91002"/>
        <dbReference type="EC" id="2.7.1.211"/>
    </reaction>
</comment>
<dbReference type="PATRIC" id="fig|1423755.3.peg.1259"/>
<dbReference type="NCBIfam" id="TIGR01995">
    <property type="entry name" value="PTS-II-ABC-beta"/>
    <property type="match status" value="1"/>
</dbReference>
<dbReference type="EC" id="2.7.1.211" evidence="11"/>
<dbReference type="Pfam" id="PF00358">
    <property type="entry name" value="PTS_EIIA_1"/>
    <property type="match status" value="1"/>
</dbReference>
<keyword evidence="9 17" id="KW-1133">Transmembrane helix</keyword>
<evidence type="ECO:0000256" key="15">
    <source>
        <dbReference type="ARBA" id="ARBA00081008"/>
    </source>
</evidence>
<dbReference type="InterPro" id="IPR001127">
    <property type="entry name" value="PTS_EIIA_1_perm"/>
</dbReference>
<dbReference type="SUPFAM" id="SSF55604">
    <property type="entry name" value="Glucose permease domain IIB"/>
    <property type="match status" value="1"/>
</dbReference>
<evidence type="ECO:0000256" key="2">
    <source>
        <dbReference type="ARBA" id="ARBA00022448"/>
    </source>
</evidence>
<dbReference type="InterPro" id="IPR036878">
    <property type="entry name" value="Glu_permease_IIB"/>
</dbReference>
<name>A0A0R1WHN7_9LACO</name>
<keyword evidence="2" id="KW-0813">Transport</keyword>
<dbReference type="EMBL" id="AZGD01000106">
    <property type="protein sequence ID" value="KRM17422.1"/>
    <property type="molecule type" value="Genomic_DNA"/>
</dbReference>
<feature type="transmembrane region" description="Helical" evidence="17">
    <location>
        <begin position="279"/>
        <end position="301"/>
    </location>
</feature>
<dbReference type="InterPro" id="IPR018113">
    <property type="entry name" value="PTrfase_EIIB_Cys"/>
</dbReference>
<dbReference type="PROSITE" id="PS01035">
    <property type="entry name" value="PTS_EIIB_TYPE_1_CYS"/>
    <property type="match status" value="1"/>
</dbReference>
<evidence type="ECO:0000256" key="7">
    <source>
        <dbReference type="ARBA" id="ARBA00022692"/>
    </source>
</evidence>
<comment type="function">
    <text evidence="12">The phosphoenolpyruvate-dependent sugar phosphotransferase system (sugar PTS), a major carbohydrate active transport system, catalyzes the phosphorylation of incoming sugar substrates concomitantly with their translocation across the cell membrane. This system is involved in sucrose transport.</text>
</comment>
<dbReference type="GO" id="GO:0008982">
    <property type="term" value="F:protein-N(PI)-phosphohistidine-sugar phosphotransferase activity"/>
    <property type="evidence" value="ECO:0007669"/>
    <property type="project" value="InterPro"/>
</dbReference>
<evidence type="ECO:0000256" key="12">
    <source>
        <dbReference type="ARBA" id="ARBA00045139"/>
    </source>
</evidence>
<dbReference type="FunFam" id="3.30.1360.60:FF:000001">
    <property type="entry name" value="PTS system glucose-specific IIBC component PtsG"/>
    <property type="match status" value="1"/>
</dbReference>
<dbReference type="GO" id="GO:0009401">
    <property type="term" value="P:phosphoenolpyruvate-dependent sugar phosphotransferase system"/>
    <property type="evidence" value="ECO:0007669"/>
    <property type="project" value="UniProtKB-KW"/>
</dbReference>
<keyword evidence="4" id="KW-0762">Sugar transport</keyword>
<feature type="active site" description="Phosphocysteine intermediate; for EIIB activity" evidence="16">
    <location>
        <position position="46"/>
    </location>
</feature>
<feature type="transmembrane region" description="Helical" evidence="17">
    <location>
        <begin position="359"/>
        <end position="379"/>
    </location>
</feature>
<feature type="transmembrane region" description="Helical" evidence="17">
    <location>
        <begin position="391"/>
        <end position="410"/>
    </location>
</feature>
<feature type="domain" description="PTS EIIC type-1" evidence="20">
    <location>
        <begin position="126"/>
        <end position="496"/>
    </location>
</feature>
<dbReference type="SUPFAM" id="SSF51261">
    <property type="entry name" value="Duplicated hybrid motif"/>
    <property type="match status" value="1"/>
</dbReference>
<dbReference type="InterPro" id="IPR011055">
    <property type="entry name" value="Dup_hybrid_motif"/>
</dbReference>
<keyword evidence="3" id="KW-1003">Cell membrane</keyword>
<keyword evidence="8" id="KW-0418">Kinase</keyword>
<dbReference type="eggNOG" id="COG2190">
    <property type="taxonomic scope" value="Bacteria"/>
</dbReference>
<dbReference type="GO" id="GO:0016301">
    <property type="term" value="F:kinase activity"/>
    <property type="evidence" value="ECO:0007669"/>
    <property type="project" value="UniProtKB-KW"/>
</dbReference>
<evidence type="ECO:0000256" key="9">
    <source>
        <dbReference type="ARBA" id="ARBA00022989"/>
    </source>
</evidence>
<evidence type="ECO:0000313" key="22">
    <source>
        <dbReference type="Proteomes" id="UP000051054"/>
    </source>
</evidence>
<dbReference type="eggNOG" id="COG1263">
    <property type="taxonomic scope" value="Bacteria"/>
</dbReference>